<dbReference type="GO" id="GO:0016740">
    <property type="term" value="F:transferase activity"/>
    <property type="evidence" value="ECO:0007669"/>
    <property type="project" value="UniProtKB-KW"/>
</dbReference>
<gene>
    <name evidence="3" type="ORF">SAMN05444340_1202</name>
</gene>
<dbReference type="Proteomes" id="UP000199286">
    <property type="component" value="Unassembled WGS sequence"/>
</dbReference>
<proteinExistence type="predicted"/>
<dbReference type="InterPro" id="IPR001296">
    <property type="entry name" value="Glyco_trans_1"/>
</dbReference>
<keyword evidence="3" id="KW-0808">Transferase</keyword>
<protein>
    <submittedName>
        <fullName evidence="3">Glycosyltransferase involved in cell wall bisynthesis</fullName>
    </submittedName>
</protein>
<dbReference type="SUPFAM" id="SSF53756">
    <property type="entry name" value="UDP-Glycosyltransferase/glycogen phosphorylase"/>
    <property type="match status" value="1"/>
</dbReference>
<evidence type="ECO:0000259" key="2">
    <source>
        <dbReference type="Pfam" id="PF11997"/>
    </source>
</evidence>
<reference evidence="3 4" key="1">
    <citation type="submission" date="2016-10" db="EMBL/GenBank/DDBJ databases">
        <authorList>
            <person name="de Groot N.N."/>
        </authorList>
    </citation>
    <scope>NUCLEOTIDE SEQUENCE [LARGE SCALE GENOMIC DNA]</scope>
    <source>
        <strain evidence="3 4">DSM 26880</strain>
    </source>
</reference>
<feature type="domain" description="DUF3492" evidence="2">
    <location>
        <begin position="29"/>
        <end position="293"/>
    </location>
</feature>
<evidence type="ECO:0000313" key="4">
    <source>
        <dbReference type="Proteomes" id="UP000199286"/>
    </source>
</evidence>
<dbReference type="AlphaFoldDB" id="A0A1H3N3J2"/>
<dbReference type="PANTHER" id="PTHR12526:SF608">
    <property type="entry name" value="PELF"/>
    <property type="match status" value="1"/>
</dbReference>
<name>A0A1H3N3J2_9RHOB</name>
<dbReference type="Pfam" id="PF00534">
    <property type="entry name" value="Glycos_transf_1"/>
    <property type="match status" value="1"/>
</dbReference>
<dbReference type="STRING" id="321339.SAMN05444340_1202"/>
<dbReference type="Gene3D" id="3.40.50.2000">
    <property type="entry name" value="Glycogen Phosphorylase B"/>
    <property type="match status" value="2"/>
</dbReference>
<keyword evidence="4" id="KW-1185">Reference proteome</keyword>
<organism evidence="3 4">
    <name type="scientific">Citreimonas salinaria</name>
    <dbReference type="NCBI Taxonomy" id="321339"/>
    <lineage>
        <taxon>Bacteria</taxon>
        <taxon>Pseudomonadati</taxon>
        <taxon>Pseudomonadota</taxon>
        <taxon>Alphaproteobacteria</taxon>
        <taxon>Rhodobacterales</taxon>
        <taxon>Roseobacteraceae</taxon>
        <taxon>Citreimonas</taxon>
    </lineage>
</organism>
<evidence type="ECO:0000259" key="1">
    <source>
        <dbReference type="Pfam" id="PF00534"/>
    </source>
</evidence>
<dbReference type="InterPro" id="IPR047691">
    <property type="entry name" value="PelF-like"/>
</dbReference>
<accession>A0A1H3N3J2</accession>
<evidence type="ECO:0000313" key="3">
    <source>
        <dbReference type="EMBL" id="SDY83313.1"/>
    </source>
</evidence>
<dbReference type="PANTHER" id="PTHR12526">
    <property type="entry name" value="GLYCOSYLTRANSFERASE"/>
    <property type="match status" value="1"/>
</dbReference>
<sequence length="513" mass="56536">MRAFFMREIVLSFNDLQRNGVDDVQRDVADVCLILEGCYPFVFGGVSSWSHSLIKSLPETTFHIISIQPGGVELKSRYDPLPNITGYTTVVLAGEKRLPKATFRGDKRPAELLRKSLFDASKEDFDHLVELLSPNGRKSAASERDYWNLTRDMYTSLAPATSFQQFFWVWHTLLNSVAEVLSCEAPHARVYHAISTGYAGLLGAAAQKRTGRPLLLTEHGIYTNERTVELMAASALHDSFENDPYLSDPRGDARDVWVRAFECMGILCYERSDRIISLSCSGRTAQIRLGAPAEKTQVIANGIDLHRFKRIELKPPDDRQIVAFIGRVVAIKDVETFIRAMDIVLKSDPDVSGWIVGPEDEEPHYAEKCRQLVSSLGIGDRLKFLGMRDVVQIIGQVDMVVLTSLSEAQPLTLLEAGAAGLPCVASDVGSCREILHGDEGDPPGGYVTELMSPTETATAIRKLLADPAEARAMGATLQARICANYGLHMMREAYSGLYRAHASASTAQDPSEA</sequence>
<dbReference type="EMBL" id="FNPF01000020">
    <property type="protein sequence ID" value="SDY83313.1"/>
    <property type="molecule type" value="Genomic_DNA"/>
</dbReference>
<dbReference type="InterPro" id="IPR022622">
    <property type="entry name" value="DUF3492"/>
</dbReference>
<feature type="domain" description="Glycosyl transferase family 1" evidence="1">
    <location>
        <begin position="309"/>
        <end position="474"/>
    </location>
</feature>
<dbReference type="NCBIfam" id="NF038011">
    <property type="entry name" value="PelF"/>
    <property type="match status" value="1"/>
</dbReference>
<dbReference type="Pfam" id="PF11997">
    <property type="entry name" value="DUF3492"/>
    <property type="match status" value="1"/>
</dbReference>